<gene>
    <name evidence="2" type="ORF">S12H4_11167</name>
</gene>
<proteinExistence type="predicted"/>
<accession>X1QIS4</accession>
<reference evidence="2" key="1">
    <citation type="journal article" date="2014" name="Front. Microbiol.">
        <title>High frequency of phylogenetically diverse reductive dehalogenase-homologous genes in deep subseafloor sedimentary metagenomes.</title>
        <authorList>
            <person name="Kawai M."/>
            <person name="Futagami T."/>
            <person name="Toyoda A."/>
            <person name="Takaki Y."/>
            <person name="Nishi S."/>
            <person name="Hori S."/>
            <person name="Arai W."/>
            <person name="Tsubouchi T."/>
            <person name="Morono Y."/>
            <person name="Uchiyama I."/>
            <person name="Ito T."/>
            <person name="Fujiyama A."/>
            <person name="Inagaki F."/>
            <person name="Takami H."/>
        </authorList>
    </citation>
    <scope>NUCLEOTIDE SEQUENCE</scope>
    <source>
        <strain evidence="2">Expedition CK06-06</strain>
    </source>
</reference>
<name>X1QIS4_9ZZZZ</name>
<protein>
    <submittedName>
        <fullName evidence="2">Uncharacterized protein</fullName>
    </submittedName>
</protein>
<dbReference type="AlphaFoldDB" id="X1QIS4"/>
<comment type="caution">
    <text evidence="2">The sequence shown here is derived from an EMBL/GenBank/DDBJ whole genome shotgun (WGS) entry which is preliminary data.</text>
</comment>
<feature type="region of interest" description="Disordered" evidence="1">
    <location>
        <begin position="154"/>
        <end position="174"/>
    </location>
</feature>
<dbReference type="EMBL" id="BARW01004954">
    <property type="protein sequence ID" value="GAI68377.1"/>
    <property type="molecule type" value="Genomic_DNA"/>
</dbReference>
<evidence type="ECO:0000313" key="2">
    <source>
        <dbReference type="EMBL" id="GAI68377.1"/>
    </source>
</evidence>
<organism evidence="2">
    <name type="scientific">marine sediment metagenome</name>
    <dbReference type="NCBI Taxonomy" id="412755"/>
    <lineage>
        <taxon>unclassified sequences</taxon>
        <taxon>metagenomes</taxon>
        <taxon>ecological metagenomes</taxon>
    </lineage>
</organism>
<sequence length="174" mass="19138">LMAGNDEKPPDRVKALIDTLRAHADANVEAALDKSTERMPHITYLFLSALEGFLGKPDPERWRAMLDYFVSAEVIDSSSADVLYQLKDQSSLLETVSYFWLLFTLTTGHASLTSEAASGKLRQRLNKEHSPMPPPAQAAILASFIAPEKTGEARDAMRRSGLSEELSITSADTK</sequence>
<evidence type="ECO:0000256" key="1">
    <source>
        <dbReference type="SAM" id="MobiDB-lite"/>
    </source>
</evidence>
<feature type="non-terminal residue" evidence="2">
    <location>
        <position position="1"/>
    </location>
</feature>